<name>A0A7J6V1W5_THATH</name>
<sequence length="98" mass="11374">FKLWIYNANIKQLVDVPGHEYFSYLSRKIQQEAANQAKIDISEAKMKGDIGAAKQREGLTAQNVTKIDKETRNISIRRKQEVDKEEKRIKVELEVDLN</sequence>
<comment type="subcellular location">
    <subcellularLocation>
        <location evidence="1">Cell membrane</location>
        <topology evidence="1">Lipid-anchor</topology>
    </subcellularLocation>
    <subcellularLocation>
        <location evidence="1">Membrane</location>
        <location evidence="1">Caveola</location>
    </subcellularLocation>
</comment>
<gene>
    <name evidence="2" type="ORF">FRX31_031425</name>
</gene>
<comment type="caution">
    <text evidence="2">The sequence shown here is derived from an EMBL/GenBank/DDBJ whole genome shotgun (WGS) entry which is preliminary data.</text>
</comment>
<proteinExistence type="inferred from homology"/>
<dbReference type="InterPro" id="IPR027705">
    <property type="entry name" value="Flotillin_fam"/>
</dbReference>
<feature type="non-terminal residue" evidence="2">
    <location>
        <position position="1"/>
    </location>
</feature>
<accession>A0A7J6V1W5</accession>
<evidence type="ECO:0000313" key="2">
    <source>
        <dbReference type="EMBL" id="KAF5178989.1"/>
    </source>
</evidence>
<evidence type="ECO:0000256" key="1">
    <source>
        <dbReference type="RuleBase" id="RU366054"/>
    </source>
</evidence>
<dbReference type="PANTHER" id="PTHR13806">
    <property type="entry name" value="FLOTILLIN-RELATED"/>
    <property type="match status" value="1"/>
</dbReference>
<dbReference type="EMBL" id="JABWDY010039345">
    <property type="protein sequence ID" value="KAF5178989.1"/>
    <property type="molecule type" value="Genomic_DNA"/>
</dbReference>
<keyword evidence="3" id="KW-1185">Reference proteome</keyword>
<dbReference type="Proteomes" id="UP000554482">
    <property type="component" value="Unassembled WGS sequence"/>
</dbReference>
<dbReference type="GO" id="GO:0005901">
    <property type="term" value="C:caveola"/>
    <property type="evidence" value="ECO:0007669"/>
    <property type="project" value="UniProtKB-SubCell"/>
</dbReference>
<keyword evidence="1" id="KW-1003">Cell membrane</keyword>
<dbReference type="PANTHER" id="PTHR13806:SF31">
    <property type="entry name" value="FLOTILLIN-LIKE PROTEIN 1-RELATED"/>
    <property type="match status" value="1"/>
</dbReference>
<evidence type="ECO:0000313" key="3">
    <source>
        <dbReference type="Proteomes" id="UP000554482"/>
    </source>
</evidence>
<organism evidence="2 3">
    <name type="scientific">Thalictrum thalictroides</name>
    <name type="common">Rue-anemone</name>
    <name type="synonym">Anemone thalictroides</name>
    <dbReference type="NCBI Taxonomy" id="46969"/>
    <lineage>
        <taxon>Eukaryota</taxon>
        <taxon>Viridiplantae</taxon>
        <taxon>Streptophyta</taxon>
        <taxon>Embryophyta</taxon>
        <taxon>Tracheophyta</taxon>
        <taxon>Spermatophyta</taxon>
        <taxon>Magnoliopsida</taxon>
        <taxon>Ranunculales</taxon>
        <taxon>Ranunculaceae</taxon>
        <taxon>Thalictroideae</taxon>
        <taxon>Thalictrum</taxon>
    </lineage>
</organism>
<protein>
    <recommendedName>
        <fullName evidence="1">Flotillin-like</fullName>
    </recommendedName>
</protein>
<comment type="similarity">
    <text evidence="1">Belongs to the band 7/mec-2 family. Flotillin subfamily.</text>
</comment>
<dbReference type="OrthoDB" id="1712647at2759"/>
<dbReference type="AlphaFoldDB" id="A0A7J6V1W5"/>
<reference evidence="2 3" key="1">
    <citation type="submission" date="2020-06" db="EMBL/GenBank/DDBJ databases">
        <title>Transcriptomic and genomic resources for Thalictrum thalictroides and T. hernandezii: Facilitating candidate gene discovery in an emerging model plant lineage.</title>
        <authorList>
            <person name="Arias T."/>
            <person name="Riano-Pachon D.M."/>
            <person name="Di Stilio V.S."/>
        </authorList>
    </citation>
    <scope>NUCLEOTIDE SEQUENCE [LARGE SCALE GENOMIC DNA]</scope>
    <source>
        <strain evidence="3">cv. WT478/WT964</strain>
        <tissue evidence="2">Leaves</tissue>
    </source>
</reference>
<keyword evidence="1" id="KW-0472">Membrane</keyword>